<keyword evidence="1" id="KW-1133">Transmembrane helix</keyword>
<organism evidence="2 3">
    <name type="scientific">Paramicrobacterium chengjingii</name>
    <dbReference type="NCBI Taxonomy" id="2769067"/>
    <lineage>
        <taxon>Bacteria</taxon>
        <taxon>Bacillati</taxon>
        <taxon>Actinomycetota</taxon>
        <taxon>Actinomycetes</taxon>
        <taxon>Micrococcales</taxon>
        <taxon>Microbacteriaceae</taxon>
        <taxon>Paramicrobacterium</taxon>
    </lineage>
</organism>
<evidence type="ECO:0000313" key="2">
    <source>
        <dbReference type="EMBL" id="QPZ38806.1"/>
    </source>
</evidence>
<keyword evidence="3" id="KW-1185">Reference proteome</keyword>
<protein>
    <submittedName>
        <fullName evidence="2">Uncharacterized protein</fullName>
    </submittedName>
</protein>
<reference evidence="2 3" key="1">
    <citation type="submission" date="2020-12" db="EMBL/GenBank/DDBJ databases">
        <title>Microbacterium sp. HY060.</title>
        <authorList>
            <person name="Zhou J."/>
        </authorList>
    </citation>
    <scope>NUCLEOTIDE SEQUENCE [LARGE SCALE GENOMIC DNA]</scope>
    <source>
        <strain evidence="2 3">HY60</strain>
    </source>
</reference>
<sequence>MRKASEETFGQRWVRRWVRAQFRGGERPAPTPEVPGLNVNTLNDYLASGPSARWAERWFWLAAFVIVVVASVLSIGLGVSDPAEYWGAAVFGIALLLCAFRILAGVRCLFRNRKRQRRQSRR</sequence>
<accession>A0ABX6YK74</accession>
<keyword evidence="1" id="KW-0472">Membrane</keyword>
<gene>
    <name evidence="2" type="ORF">HCR76_01475</name>
</gene>
<dbReference type="RefSeq" id="WP_166985482.1">
    <property type="nucleotide sequence ID" value="NZ_CP061169.1"/>
</dbReference>
<proteinExistence type="predicted"/>
<name>A0ABX6YK74_9MICO</name>
<evidence type="ECO:0000256" key="1">
    <source>
        <dbReference type="SAM" id="Phobius"/>
    </source>
</evidence>
<keyword evidence="1" id="KW-0812">Transmembrane</keyword>
<dbReference type="Proteomes" id="UP000662814">
    <property type="component" value="Chromosome"/>
</dbReference>
<feature type="transmembrane region" description="Helical" evidence="1">
    <location>
        <begin position="58"/>
        <end position="79"/>
    </location>
</feature>
<dbReference type="EMBL" id="CP061169">
    <property type="protein sequence ID" value="QPZ38806.1"/>
    <property type="molecule type" value="Genomic_DNA"/>
</dbReference>
<evidence type="ECO:0000313" key="3">
    <source>
        <dbReference type="Proteomes" id="UP000662814"/>
    </source>
</evidence>
<feature type="transmembrane region" description="Helical" evidence="1">
    <location>
        <begin position="85"/>
        <end position="110"/>
    </location>
</feature>